<feature type="transmembrane region" description="Helical" evidence="3">
    <location>
        <begin position="129"/>
        <end position="147"/>
    </location>
</feature>
<organism evidence="4 5">
    <name type="scientific">Fusarium falciforme</name>
    <dbReference type="NCBI Taxonomy" id="195108"/>
    <lineage>
        <taxon>Eukaryota</taxon>
        <taxon>Fungi</taxon>
        <taxon>Dikarya</taxon>
        <taxon>Ascomycota</taxon>
        <taxon>Pezizomycotina</taxon>
        <taxon>Sordariomycetes</taxon>
        <taxon>Hypocreomycetidae</taxon>
        <taxon>Hypocreales</taxon>
        <taxon>Nectriaceae</taxon>
        <taxon>Fusarium</taxon>
        <taxon>Fusarium solani species complex</taxon>
    </lineage>
</organism>
<keyword evidence="1" id="KW-0175">Coiled coil</keyword>
<proteinExistence type="predicted"/>
<gene>
    <name evidence="4" type="ORF">NW755_009502</name>
</gene>
<evidence type="ECO:0000256" key="3">
    <source>
        <dbReference type="SAM" id="Phobius"/>
    </source>
</evidence>
<dbReference type="AlphaFoldDB" id="A0A9W8R125"/>
<sequence>MFFRRKLDYDPKEFPRYRELFPEQRSFFTKLLDYKPAIVKFIGASWHILVVTWNIVIQFFTIIDYSLLNVPTAVRWLGNEFITADGCNMTHGFLLIFWLYRTSYSLSFVLCDLLKWLHQQWVPFYADIWLHRLRCVGSVLLYIFFSIPTVLNAISFLVICGVVGIPFLQIALYLYSICPPRPEWLRYPDWLRLPEPEPRCNQPVPFSVRFSNPPSPRTPRTPPPTPSPPSPPRAFDWTSPPEPESIKRYPWLFTTPSRASDTRRNPFSSIKPPGAAYVKPKPAPPIKPKPVSSIKPPGASYQRVSPKAKRYLASNGINPKHLTPKRSTNFQCISSYQQDRPVDNELRYQWFGGILSSAERELVQMDSEAKHLKTLISQFHKQSCASIQMASISPTTALLPRPEIAAVKGDNAREKLRFKALLAEYPPEIKKIVTYIQQSHPRVRDALTSLQARIDPHDQSAVACAMRADYTDCQEKLTRIVRITERAQTSAENTKQRCARRIEELSDEIARLDSIDLSHKKLKMTVYSP</sequence>
<keyword evidence="5" id="KW-1185">Reference proteome</keyword>
<protein>
    <submittedName>
        <fullName evidence="4">Uncharacterized protein</fullName>
    </submittedName>
</protein>
<accession>A0A9W8R125</accession>
<dbReference type="Proteomes" id="UP001152087">
    <property type="component" value="Unassembled WGS sequence"/>
</dbReference>
<feature type="coiled-coil region" evidence="1">
    <location>
        <begin position="488"/>
        <end position="515"/>
    </location>
</feature>
<feature type="compositionally biased region" description="Low complexity" evidence="2">
    <location>
        <begin position="271"/>
        <end position="280"/>
    </location>
</feature>
<dbReference type="EMBL" id="JAOQAV010000028">
    <property type="protein sequence ID" value="KAJ4183961.1"/>
    <property type="molecule type" value="Genomic_DNA"/>
</dbReference>
<feature type="transmembrane region" description="Helical" evidence="3">
    <location>
        <begin position="153"/>
        <end position="175"/>
    </location>
</feature>
<evidence type="ECO:0000313" key="5">
    <source>
        <dbReference type="Proteomes" id="UP001152087"/>
    </source>
</evidence>
<feature type="region of interest" description="Disordered" evidence="2">
    <location>
        <begin position="207"/>
        <end position="243"/>
    </location>
</feature>
<feature type="compositionally biased region" description="Low complexity" evidence="2">
    <location>
        <begin position="289"/>
        <end position="298"/>
    </location>
</feature>
<evidence type="ECO:0000313" key="4">
    <source>
        <dbReference type="EMBL" id="KAJ4183961.1"/>
    </source>
</evidence>
<keyword evidence="3" id="KW-0472">Membrane</keyword>
<feature type="compositionally biased region" description="Pro residues" evidence="2">
    <location>
        <begin position="213"/>
        <end position="232"/>
    </location>
</feature>
<name>A0A9W8R125_9HYPO</name>
<feature type="transmembrane region" description="Helical" evidence="3">
    <location>
        <begin position="37"/>
        <end position="63"/>
    </location>
</feature>
<keyword evidence="3" id="KW-0812">Transmembrane</keyword>
<reference evidence="4" key="1">
    <citation type="submission" date="2022-09" db="EMBL/GenBank/DDBJ databases">
        <title>Fusarium specimens isolated from Avocado Roots.</title>
        <authorList>
            <person name="Stajich J."/>
            <person name="Roper C."/>
            <person name="Heimlech-Rivalta G."/>
        </authorList>
    </citation>
    <scope>NUCLEOTIDE SEQUENCE</scope>
    <source>
        <strain evidence="4">A02</strain>
    </source>
</reference>
<comment type="caution">
    <text evidence="4">The sequence shown here is derived from an EMBL/GenBank/DDBJ whole genome shotgun (WGS) entry which is preliminary data.</text>
</comment>
<evidence type="ECO:0000256" key="1">
    <source>
        <dbReference type="SAM" id="Coils"/>
    </source>
</evidence>
<keyword evidence="3" id="KW-1133">Transmembrane helix</keyword>
<evidence type="ECO:0000256" key="2">
    <source>
        <dbReference type="SAM" id="MobiDB-lite"/>
    </source>
</evidence>
<feature type="region of interest" description="Disordered" evidence="2">
    <location>
        <begin position="259"/>
        <end position="301"/>
    </location>
</feature>